<dbReference type="AlphaFoldDB" id="I1RD30"/>
<feature type="compositionally biased region" description="Gly residues" evidence="1">
    <location>
        <begin position="63"/>
        <end position="114"/>
    </location>
</feature>
<dbReference type="RefSeq" id="XP_011317326.1">
    <property type="nucleotide sequence ID" value="XM_011319024.1"/>
</dbReference>
<feature type="compositionally biased region" description="Acidic residues" evidence="1">
    <location>
        <begin position="130"/>
        <end position="140"/>
    </location>
</feature>
<reference evidence="3" key="4">
    <citation type="submission" date="2017-01" db="UniProtKB">
        <authorList>
            <consortium name="EnsemblFungi"/>
        </authorList>
    </citation>
    <scope>IDENTIFICATION</scope>
    <source>
        <strain evidence="3">PH-1 / ATCC MYA-4620 / FGSC 9075 / NRRL 31084</strain>
    </source>
</reference>
<proteinExistence type="predicted"/>
<feature type="compositionally biased region" description="Basic and acidic residues" evidence="1">
    <location>
        <begin position="49"/>
        <end position="62"/>
    </location>
</feature>
<accession>A0A098D6W0</accession>
<gene>
    <name evidence="3" type="primary">FG01517.1</name>
    <name evidence="2" type="ORF">FGRAMPH1_01T03711</name>
</gene>
<dbReference type="HOGENOM" id="CLU_1835347_0_0_1"/>
<accession>I1RD30</accession>
<organism evidence="2 4">
    <name type="scientific">Gibberella zeae (strain ATCC MYA-4620 / CBS 123657 / FGSC 9075 / NRRL 31084 / PH-1)</name>
    <name type="common">Wheat head blight fungus</name>
    <name type="synonym">Fusarium graminearum</name>
    <dbReference type="NCBI Taxonomy" id="229533"/>
    <lineage>
        <taxon>Eukaryota</taxon>
        <taxon>Fungi</taxon>
        <taxon>Dikarya</taxon>
        <taxon>Ascomycota</taxon>
        <taxon>Pezizomycotina</taxon>
        <taxon>Sordariomycetes</taxon>
        <taxon>Hypocreomycetidae</taxon>
        <taxon>Hypocreales</taxon>
        <taxon>Nectriaceae</taxon>
        <taxon>Fusarium</taxon>
    </lineage>
</organism>
<reference evidence="3 4" key="1">
    <citation type="journal article" date="2007" name="Science">
        <title>The Fusarium graminearum genome reveals a link between localized polymorphism and pathogen specialization.</title>
        <authorList>
            <person name="Cuomo C.A."/>
            <person name="Gueldener U."/>
            <person name="Xu J.-R."/>
            <person name="Trail F."/>
            <person name="Turgeon B.G."/>
            <person name="Di Pietro A."/>
            <person name="Walton J.D."/>
            <person name="Ma L.-J."/>
            <person name="Baker S.E."/>
            <person name="Rep M."/>
            <person name="Adam G."/>
            <person name="Antoniw J."/>
            <person name="Baldwin T."/>
            <person name="Calvo S.E."/>
            <person name="Chang Y.-L."/>
            <person name="DeCaprio D."/>
            <person name="Gale L.R."/>
            <person name="Gnerre S."/>
            <person name="Goswami R.S."/>
            <person name="Hammond-Kosack K."/>
            <person name="Harris L.J."/>
            <person name="Hilburn K."/>
            <person name="Kennell J.C."/>
            <person name="Kroken S."/>
            <person name="Magnuson J.K."/>
            <person name="Mannhaupt G."/>
            <person name="Mauceli E.W."/>
            <person name="Mewes H.-W."/>
            <person name="Mitterbauer R."/>
            <person name="Muehlbauer G."/>
            <person name="Muensterkoetter M."/>
            <person name="Nelson D."/>
            <person name="O'Donnell K."/>
            <person name="Ouellet T."/>
            <person name="Qi W."/>
            <person name="Quesneville H."/>
            <person name="Roncero M.I.G."/>
            <person name="Seong K.-Y."/>
            <person name="Tetko I.V."/>
            <person name="Urban M."/>
            <person name="Waalwijk C."/>
            <person name="Ward T.J."/>
            <person name="Yao J."/>
            <person name="Birren B.W."/>
            <person name="Kistler H.C."/>
        </authorList>
    </citation>
    <scope>NUCLEOTIDE SEQUENCE [LARGE SCALE GENOMIC DNA]</scope>
    <source>
        <strain evidence="4">ATCC MYA-4620 / CBS 123657 / FGSC 9075 / NRRL 31084 / PH-1</strain>
        <strain evidence="3">PH-1 / ATCC MYA-4620 / FGSC 9075 / NRRL 31084</strain>
    </source>
</reference>
<name>I1RD30_GIBZE</name>
<keyword evidence="4" id="KW-1185">Reference proteome</keyword>
<evidence type="ECO:0000313" key="4">
    <source>
        <dbReference type="Proteomes" id="UP000070720"/>
    </source>
</evidence>
<feature type="compositionally biased region" description="Polar residues" evidence="1">
    <location>
        <begin position="1"/>
        <end position="17"/>
    </location>
</feature>
<dbReference type="EMBL" id="HG970332">
    <property type="protein sequence ID" value="CEF73661.1"/>
    <property type="molecule type" value="Genomic_DNA"/>
</dbReference>
<reference evidence="2 4" key="3">
    <citation type="journal article" date="2015" name="BMC Genomics">
        <title>The completed genome sequence of the pathogenic ascomycete fungus Fusarium graminearum.</title>
        <authorList>
            <person name="King R."/>
            <person name="Urban M."/>
            <person name="Hammond-Kosack M.C."/>
            <person name="Hassani-Pak K."/>
            <person name="Hammond-Kosack K.E."/>
        </authorList>
    </citation>
    <scope>NUCLEOTIDE SEQUENCE [LARGE SCALE GENOMIC DNA]</scope>
    <source>
        <strain evidence="4">ATCC MYA-4620 / CBS 123657 / FGSC 9075 / NRRL 31084 / PH-1</strain>
        <strain evidence="2">PH-1</strain>
    </source>
</reference>
<dbReference type="Proteomes" id="UP000070720">
    <property type="component" value="Chromosome 1"/>
</dbReference>
<evidence type="ECO:0000313" key="3">
    <source>
        <dbReference type="EnsemblFungi" id="CEF73661"/>
    </source>
</evidence>
<evidence type="ECO:0000313" key="2">
    <source>
        <dbReference type="EMBL" id="CEF73661.1"/>
    </source>
</evidence>
<dbReference type="VEuPathDB" id="FungiDB:FGRAMPH1_01G03711"/>
<protein>
    <submittedName>
        <fullName evidence="2">Chromosome 1, complete genome</fullName>
    </submittedName>
</protein>
<dbReference type="InParanoid" id="I1RD30"/>
<feature type="compositionally biased region" description="Gly residues" evidence="1">
    <location>
        <begin position="18"/>
        <end position="28"/>
    </location>
</feature>
<dbReference type="KEGG" id="fgr:FGSG_01517"/>
<reference evidence="3 4" key="2">
    <citation type="journal article" date="2010" name="Nature">
        <title>Comparative genomics reveals mobile pathogenicity chromosomes in Fusarium.</title>
        <authorList>
            <person name="Ma L.J."/>
            <person name="van der Does H.C."/>
            <person name="Borkovich K.A."/>
            <person name="Coleman J.J."/>
            <person name="Daboussi M.J."/>
            <person name="Di Pietro A."/>
            <person name="Dufresne M."/>
            <person name="Freitag M."/>
            <person name="Grabherr M."/>
            <person name="Henrissat B."/>
            <person name="Houterman P.M."/>
            <person name="Kang S."/>
            <person name="Shim W.B."/>
            <person name="Woloshuk C."/>
            <person name="Xie X."/>
            <person name="Xu J.R."/>
            <person name="Antoniw J."/>
            <person name="Baker S.E."/>
            <person name="Bluhm B.H."/>
            <person name="Breakspear A."/>
            <person name="Brown D.W."/>
            <person name="Butchko R.A."/>
            <person name="Chapman S."/>
            <person name="Coulson R."/>
            <person name="Coutinho P.M."/>
            <person name="Danchin E.G."/>
            <person name="Diener A."/>
            <person name="Gale L.R."/>
            <person name="Gardiner D.M."/>
            <person name="Goff S."/>
            <person name="Hammond-Kosack K.E."/>
            <person name="Hilburn K."/>
            <person name="Hua-Van A."/>
            <person name="Jonkers W."/>
            <person name="Kazan K."/>
            <person name="Kodira C.D."/>
            <person name="Koehrsen M."/>
            <person name="Kumar L."/>
            <person name="Lee Y.H."/>
            <person name="Li L."/>
            <person name="Manners J.M."/>
            <person name="Miranda-Saavedra D."/>
            <person name="Mukherjee M."/>
            <person name="Park G."/>
            <person name="Park J."/>
            <person name="Park S.Y."/>
            <person name="Proctor R.H."/>
            <person name="Regev A."/>
            <person name="Ruiz-Roldan M.C."/>
            <person name="Sain D."/>
            <person name="Sakthikumar S."/>
            <person name="Sykes S."/>
            <person name="Schwartz D.C."/>
            <person name="Turgeon B.G."/>
            <person name="Wapinski I."/>
            <person name="Yoder O."/>
            <person name="Young S."/>
            <person name="Zeng Q."/>
            <person name="Zhou S."/>
            <person name="Galagan J."/>
            <person name="Cuomo C.A."/>
            <person name="Kistler H.C."/>
            <person name="Rep M."/>
        </authorList>
    </citation>
    <scope>GENOME REANNOTATION</scope>
    <source>
        <strain evidence="4">ATCC MYA-4620 / CBS 123657 / FGSC 9075 / NRRL 31084 / PH-1</strain>
        <strain evidence="3">PH-1 / ATCC MYA-4620 / FGSC 9075 / NRRL 31084</strain>
    </source>
</reference>
<dbReference type="EnsemblFungi" id="CEF73661">
    <property type="protein sequence ID" value="CEF73661"/>
    <property type="gene ID" value="FGRRES_01517"/>
</dbReference>
<feature type="region of interest" description="Disordered" evidence="1">
    <location>
        <begin position="1"/>
        <end position="140"/>
    </location>
</feature>
<sequence>MGDTYNITVTGGSFNQYSGGGGGGGGGRGRGRGRGGFPTSRRQAKKQLRRAEWALRRIESRGGGDTNSGSGGGDDTNSGSGGGDTNSGGGDNDTNSGGGDGDGDTNSGGGGDNSGDGHVANPLGNPWVGDADDTNMELWE</sequence>
<evidence type="ECO:0000256" key="1">
    <source>
        <dbReference type="SAM" id="MobiDB-lite"/>
    </source>
</evidence>